<comment type="caution">
    <text evidence="2">The sequence shown here is derived from an EMBL/GenBank/DDBJ whole genome shotgun (WGS) entry which is preliminary data.</text>
</comment>
<feature type="region of interest" description="Disordered" evidence="1">
    <location>
        <begin position="1"/>
        <end position="79"/>
    </location>
</feature>
<dbReference type="AlphaFoldDB" id="A0AAE1F314"/>
<feature type="compositionally biased region" description="Pro residues" evidence="1">
    <location>
        <begin position="1"/>
        <end position="40"/>
    </location>
</feature>
<reference evidence="2" key="1">
    <citation type="submission" date="2023-10" db="EMBL/GenBank/DDBJ databases">
        <title>Genome assemblies of two species of porcelain crab, Petrolisthes cinctipes and Petrolisthes manimaculis (Anomura: Porcellanidae).</title>
        <authorList>
            <person name="Angst P."/>
        </authorList>
    </citation>
    <scope>NUCLEOTIDE SEQUENCE</scope>
    <source>
        <strain evidence="2">PB745_01</strain>
        <tissue evidence="2">Gill</tissue>
    </source>
</reference>
<organism evidence="2 3">
    <name type="scientific">Petrolisthes cinctipes</name>
    <name type="common">Flat porcelain crab</name>
    <dbReference type="NCBI Taxonomy" id="88211"/>
    <lineage>
        <taxon>Eukaryota</taxon>
        <taxon>Metazoa</taxon>
        <taxon>Ecdysozoa</taxon>
        <taxon>Arthropoda</taxon>
        <taxon>Crustacea</taxon>
        <taxon>Multicrustacea</taxon>
        <taxon>Malacostraca</taxon>
        <taxon>Eumalacostraca</taxon>
        <taxon>Eucarida</taxon>
        <taxon>Decapoda</taxon>
        <taxon>Pleocyemata</taxon>
        <taxon>Anomura</taxon>
        <taxon>Galatheoidea</taxon>
        <taxon>Porcellanidae</taxon>
        <taxon>Petrolisthes</taxon>
    </lineage>
</organism>
<keyword evidence="3" id="KW-1185">Reference proteome</keyword>
<name>A0AAE1F314_PETCI</name>
<proteinExistence type="predicted"/>
<dbReference type="EMBL" id="JAWQEG010003386">
    <property type="protein sequence ID" value="KAK3866505.1"/>
    <property type="molecule type" value="Genomic_DNA"/>
</dbReference>
<dbReference type="Proteomes" id="UP001286313">
    <property type="component" value="Unassembled WGS sequence"/>
</dbReference>
<evidence type="ECO:0000313" key="2">
    <source>
        <dbReference type="EMBL" id="KAK3866505.1"/>
    </source>
</evidence>
<evidence type="ECO:0000256" key="1">
    <source>
        <dbReference type="SAM" id="MobiDB-lite"/>
    </source>
</evidence>
<gene>
    <name evidence="2" type="ORF">Pcinc_027967</name>
</gene>
<evidence type="ECO:0000313" key="3">
    <source>
        <dbReference type="Proteomes" id="UP001286313"/>
    </source>
</evidence>
<accession>A0AAE1F314</accession>
<feature type="compositionally biased region" description="Basic residues" evidence="1">
    <location>
        <begin position="59"/>
        <end position="71"/>
    </location>
</feature>
<protein>
    <submittedName>
        <fullName evidence="2">Uncharacterized protein</fullName>
    </submittedName>
</protein>
<sequence length="79" mass="8887">MKKRTPPGPWIPPPPPPPYKPMKRTPPTPGPWIPPAPFTPPQAHEEDPPPLGLGYPRPLHPHKPSFHSRMRSTRDDQGN</sequence>